<evidence type="ECO:0000313" key="1">
    <source>
        <dbReference type="EMBL" id="PHV69469.1"/>
    </source>
</evidence>
<dbReference type="EMBL" id="PEDL01000027">
    <property type="protein sequence ID" value="PHV69469.1"/>
    <property type="molecule type" value="Genomic_DNA"/>
</dbReference>
<comment type="caution">
    <text evidence="1">The sequence shown here is derived from an EMBL/GenBank/DDBJ whole genome shotgun (WGS) entry which is preliminary data.</text>
</comment>
<proteinExistence type="predicted"/>
<sequence length="108" mass="12124">MHGVLEGSWRKARDGQYKVLVSGSEKEVGSIVEVFARYGDVKYIVITGTNSKLKTGGYLYDFRYTRKPEYRPAAVSNTNMPNIDFSIVSKVEPEEISLEELDEALGLD</sequence>
<dbReference type="Proteomes" id="UP000224460">
    <property type="component" value="Unassembled WGS sequence"/>
</dbReference>
<reference evidence="1" key="1">
    <citation type="submission" date="2017-10" db="EMBL/GenBank/DDBJ databases">
        <title>Genome sequence of cellulolytic Lachnospiraceae bacterium XHS1971 isolated from hotspring sediment.</title>
        <authorList>
            <person name="Vasudevan G."/>
            <person name="Joshi A.J."/>
            <person name="Hivarkar S."/>
            <person name="Lanjekar V.B."/>
            <person name="Dhakephalkar P.K."/>
            <person name="Dagar S."/>
        </authorList>
    </citation>
    <scope>NUCLEOTIDE SEQUENCE</scope>
    <source>
        <strain evidence="1">XHS1971</strain>
    </source>
</reference>
<gene>
    <name evidence="1" type="ORF">CS063_15505</name>
</gene>
<evidence type="ECO:0000313" key="2">
    <source>
        <dbReference type="Proteomes" id="UP000224460"/>
    </source>
</evidence>
<keyword evidence="2" id="KW-1185">Reference proteome</keyword>
<organism evidence="1 2">
    <name type="scientific">Sporanaerobium hydrogeniformans</name>
    <dbReference type="NCBI Taxonomy" id="3072179"/>
    <lineage>
        <taxon>Bacteria</taxon>
        <taxon>Bacillati</taxon>
        <taxon>Bacillota</taxon>
        <taxon>Clostridia</taxon>
        <taxon>Lachnospirales</taxon>
        <taxon>Lachnospiraceae</taxon>
        <taxon>Sporanaerobium</taxon>
    </lineage>
</organism>
<name>A0AC61D777_9FIRM</name>
<protein>
    <submittedName>
        <fullName evidence="1">Uncharacterized protein</fullName>
    </submittedName>
</protein>
<accession>A0AC61D777</accession>